<dbReference type="RefSeq" id="XP_064661791.1">
    <property type="nucleotide sequence ID" value="XM_064800452.1"/>
</dbReference>
<dbReference type="AlphaFoldDB" id="A0AAV9PL84"/>
<dbReference type="Proteomes" id="UP001337655">
    <property type="component" value="Unassembled WGS sequence"/>
</dbReference>
<gene>
    <name evidence="2" type="ORF">LTR77_003195</name>
</gene>
<dbReference type="GeneID" id="89924542"/>
<evidence type="ECO:0000256" key="1">
    <source>
        <dbReference type="SAM" id="MobiDB-lite"/>
    </source>
</evidence>
<evidence type="ECO:0000313" key="2">
    <source>
        <dbReference type="EMBL" id="KAK5173073.1"/>
    </source>
</evidence>
<feature type="region of interest" description="Disordered" evidence="1">
    <location>
        <begin position="360"/>
        <end position="389"/>
    </location>
</feature>
<comment type="caution">
    <text evidence="2">The sequence shown here is derived from an EMBL/GenBank/DDBJ whole genome shotgun (WGS) entry which is preliminary data.</text>
</comment>
<evidence type="ECO:0000313" key="3">
    <source>
        <dbReference type="Proteomes" id="UP001337655"/>
    </source>
</evidence>
<feature type="compositionally biased region" description="Basic and acidic residues" evidence="1">
    <location>
        <begin position="377"/>
        <end position="389"/>
    </location>
</feature>
<keyword evidence="3" id="KW-1185">Reference proteome</keyword>
<dbReference type="PANTHER" id="PTHR38790">
    <property type="entry name" value="2EXR DOMAIN-CONTAINING PROTEIN-RELATED"/>
    <property type="match status" value="1"/>
</dbReference>
<reference evidence="2 3" key="1">
    <citation type="submission" date="2023-08" db="EMBL/GenBank/DDBJ databases">
        <title>Black Yeasts Isolated from many extreme environments.</title>
        <authorList>
            <person name="Coleine C."/>
            <person name="Stajich J.E."/>
            <person name="Selbmann L."/>
        </authorList>
    </citation>
    <scope>NUCLEOTIDE SEQUENCE [LARGE SCALE GENOMIC DNA]</scope>
    <source>
        <strain evidence="2 3">CCFEE 5935</strain>
    </source>
</reference>
<name>A0AAV9PL84_9PEZI</name>
<protein>
    <submittedName>
        <fullName evidence="2">Uncharacterized protein</fullName>
    </submittedName>
</protein>
<dbReference type="PANTHER" id="PTHR38790:SF4">
    <property type="entry name" value="2EXR DOMAIN-CONTAINING PROTEIN"/>
    <property type="match status" value="1"/>
</dbReference>
<accession>A0AAV9PL84</accession>
<sequence length="389" mass="43986">MSTSRYGWYLPPLERACPMKHLQTRLRDPSIYASEHYVAPWQQQIAERNAQASPLLRLPAEVRNLIYEYVLCNLVVHISVRDAVDEGRGCYNVEDYYDDPRRKPKPSDMMLTFANIICQLSPNAQDKAYELSKQPNPATSPVTYCLEHGPCYTNLSRLKFSSTSCDVVTSSHLRPLQLSLSCLRTCRQIHHEAHLLPYTDNAFAFHESETFNLFVRTLAPAQRAAINTIHIDGFIWSRKLLKALHIPAIRSLTGLRTLHFTASNLTAYLSPRTLSALNEGLRSDYRGVGRKALATDPVLAFRALPNPAIKFKVTHTCGTKELQHTADHARRRVEAEHWENLLTMCDMPIPALVSLKRKLKESDSGASTASKKKARVKKDVVKREGPKVS</sequence>
<organism evidence="2 3">
    <name type="scientific">Saxophila tyrrhenica</name>
    <dbReference type="NCBI Taxonomy" id="1690608"/>
    <lineage>
        <taxon>Eukaryota</taxon>
        <taxon>Fungi</taxon>
        <taxon>Dikarya</taxon>
        <taxon>Ascomycota</taxon>
        <taxon>Pezizomycotina</taxon>
        <taxon>Dothideomycetes</taxon>
        <taxon>Dothideomycetidae</taxon>
        <taxon>Mycosphaerellales</taxon>
        <taxon>Extremaceae</taxon>
        <taxon>Saxophila</taxon>
    </lineage>
</organism>
<proteinExistence type="predicted"/>
<dbReference type="EMBL" id="JAVRRT010000004">
    <property type="protein sequence ID" value="KAK5173073.1"/>
    <property type="molecule type" value="Genomic_DNA"/>
</dbReference>